<keyword evidence="1" id="KW-0677">Repeat</keyword>
<dbReference type="Proteomes" id="UP000023152">
    <property type="component" value="Unassembled WGS sequence"/>
</dbReference>
<dbReference type="GO" id="GO:0003729">
    <property type="term" value="F:mRNA binding"/>
    <property type="evidence" value="ECO:0007669"/>
    <property type="project" value="TreeGrafter"/>
</dbReference>
<dbReference type="InterPro" id="IPR002885">
    <property type="entry name" value="PPR_rpt"/>
</dbReference>
<dbReference type="InterPro" id="IPR051240">
    <property type="entry name" value="Mito_RNA-Proc/Resp"/>
</dbReference>
<evidence type="ECO:0000256" key="1">
    <source>
        <dbReference type="ARBA" id="ARBA00022737"/>
    </source>
</evidence>
<dbReference type="Pfam" id="PF13041">
    <property type="entry name" value="PPR_2"/>
    <property type="match status" value="1"/>
</dbReference>
<feature type="repeat" description="PPR" evidence="2">
    <location>
        <begin position="167"/>
        <end position="202"/>
    </location>
</feature>
<dbReference type="PROSITE" id="PS51375">
    <property type="entry name" value="PPR"/>
    <property type="match status" value="1"/>
</dbReference>
<proteinExistence type="predicted"/>
<accession>X6P9V7</accession>
<evidence type="ECO:0000256" key="2">
    <source>
        <dbReference type="PROSITE-ProRule" id="PRU00708"/>
    </source>
</evidence>
<organism evidence="3 4">
    <name type="scientific">Reticulomyxa filosa</name>
    <dbReference type="NCBI Taxonomy" id="46433"/>
    <lineage>
        <taxon>Eukaryota</taxon>
        <taxon>Sar</taxon>
        <taxon>Rhizaria</taxon>
        <taxon>Retaria</taxon>
        <taxon>Foraminifera</taxon>
        <taxon>Monothalamids</taxon>
        <taxon>Reticulomyxidae</taxon>
        <taxon>Reticulomyxa</taxon>
    </lineage>
</organism>
<dbReference type="PANTHER" id="PTHR47933">
    <property type="entry name" value="PENTATRICOPEPTIDE REPEAT-CONTAINING PROTEIN 1, MITOCHONDRIAL"/>
    <property type="match status" value="1"/>
</dbReference>
<evidence type="ECO:0008006" key="5">
    <source>
        <dbReference type="Google" id="ProtNLM"/>
    </source>
</evidence>
<dbReference type="AlphaFoldDB" id="X6P9V7"/>
<protein>
    <recommendedName>
        <fullName evidence="5">Pentacotripeptide-repeat region of PRORP domain-containing protein</fullName>
    </recommendedName>
</protein>
<dbReference type="PANTHER" id="PTHR47933:SF11">
    <property type="entry name" value="PENTATRICOPEPTIDE REPEAT-CONTAINING PROTEIN 2"/>
    <property type="match status" value="1"/>
</dbReference>
<reference evidence="3 4" key="1">
    <citation type="journal article" date="2013" name="Curr. Biol.">
        <title>The Genome of the Foraminiferan Reticulomyxa filosa.</title>
        <authorList>
            <person name="Glockner G."/>
            <person name="Hulsmann N."/>
            <person name="Schleicher M."/>
            <person name="Noegel A.A."/>
            <person name="Eichinger L."/>
            <person name="Gallinger C."/>
            <person name="Pawlowski J."/>
            <person name="Sierra R."/>
            <person name="Euteneuer U."/>
            <person name="Pillet L."/>
            <person name="Moustafa A."/>
            <person name="Platzer M."/>
            <person name="Groth M."/>
            <person name="Szafranski K."/>
            <person name="Schliwa M."/>
        </authorList>
    </citation>
    <scope>NUCLEOTIDE SEQUENCE [LARGE SCALE GENOMIC DNA]</scope>
</reference>
<name>X6P9V7_RETFI</name>
<keyword evidence="4" id="KW-1185">Reference proteome</keyword>
<dbReference type="EMBL" id="ASPP01002087">
    <property type="protein sequence ID" value="ETO34961.1"/>
    <property type="molecule type" value="Genomic_DNA"/>
</dbReference>
<sequence length="533" mass="62955">MESFFEPQFKCKRRVIIYFRPQTIKKSQYDIFLEQQHEGNELKKKIQGRNGALVKTVPPPQSRNVRLLIKQMTTIDDIIEFLQNTPSQDTSVYTVAIKRCSELKQPNVFPQIIQLIYQQNLQLDIIFCNNTLHYLGIWNKFDLQKKLFEQWFIHKQFTSNTIPFNPDVITISTMIKGCSKKGDVKQALYYFQLLVNDYNLKPNGITCNTMLSVCANSCDMDSAEIIWKTMQNEAHIQIDVIAITSMLNVYAQCRESKKMMDLLNYSQQHEHFISINEITCATIMSGLIRDNKIDEMFDFYQNEIPKLSLKNNIDINCKRFINLKSIGHLKKMEMLNENESDKLSYHHQQFLNIFFNELYPNTNKALISIDERDMEKLICSYVLLHKKDWIDAVQDVERILDQKSNFSHSFNYWSIDIFNKRQLLLNFNLMSAISTNFFLRYLMTFKRDELKYEFKNGPIKVLCGKGQYSKIIKKGGICESPKKKSIENEFKKWKIPIRLEQDQFNQAVWCLNQDDVTLFFKLVPPGEDCLKWW</sequence>
<evidence type="ECO:0000313" key="3">
    <source>
        <dbReference type="EMBL" id="ETO34961.1"/>
    </source>
</evidence>
<dbReference type="NCBIfam" id="TIGR00756">
    <property type="entry name" value="PPR"/>
    <property type="match status" value="1"/>
</dbReference>
<comment type="caution">
    <text evidence="3">The sequence shown here is derived from an EMBL/GenBank/DDBJ whole genome shotgun (WGS) entry which is preliminary data.</text>
</comment>
<dbReference type="Gene3D" id="1.25.40.10">
    <property type="entry name" value="Tetratricopeptide repeat domain"/>
    <property type="match status" value="2"/>
</dbReference>
<dbReference type="OrthoDB" id="1934535at2759"/>
<dbReference type="InterPro" id="IPR011990">
    <property type="entry name" value="TPR-like_helical_dom_sf"/>
</dbReference>
<evidence type="ECO:0000313" key="4">
    <source>
        <dbReference type="Proteomes" id="UP000023152"/>
    </source>
</evidence>
<gene>
    <name evidence="3" type="ORF">RFI_02110</name>
</gene>